<dbReference type="SUPFAM" id="SSF53756">
    <property type="entry name" value="UDP-Glycosyltransferase/glycogen phosphorylase"/>
    <property type="match status" value="1"/>
</dbReference>
<dbReference type="PANTHER" id="PTHR12526:SF510">
    <property type="entry name" value="D-INOSITOL 3-PHOSPHATE GLYCOSYLTRANSFERASE"/>
    <property type="match status" value="1"/>
</dbReference>
<evidence type="ECO:0000256" key="1">
    <source>
        <dbReference type="ARBA" id="ARBA00022676"/>
    </source>
</evidence>
<dbReference type="CDD" id="cd03801">
    <property type="entry name" value="GT4_PimA-like"/>
    <property type="match status" value="1"/>
</dbReference>
<dbReference type="Gene3D" id="3.40.50.2000">
    <property type="entry name" value="Glycogen Phosphorylase B"/>
    <property type="match status" value="2"/>
</dbReference>
<proteinExistence type="predicted"/>
<accession>A0A438AIJ8</accession>
<dbReference type="Proteomes" id="UP000285908">
    <property type="component" value="Unassembled WGS sequence"/>
</dbReference>
<dbReference type="Pfam" id="PF13692">
    <property type="entry name" value="Glyco_trans_1_4"/>
    <property type="match status" value="1"/>
</dbReference>
<dbReference type="OrthoDB" id="9790710at2"/>
<evidence type="ECO:0000313" key="4">
    <source>
        <dbReference type="Proteomes" id="UP000285908"/>
    </source>
</evidence>
<gene>
    <name evidence="3" type="ORF">EKE94_05990</name>
</gene>
<protein>
    <submittedName>
        <fullName evidence="3">Colanic acid biosynthesis glycosyltransferase WcaL</fullName>
    </submittedName>
</protein>
<keyword evidence="4" id="KW-1185">Reference proteome</keyword>
<name>A0A438AIJ8_9RHOB</name>
<reference evidence="3 4" key="1">
    <citation type="submission" date="2018-11" db="EMBL/GenBank/DDBJ databases">
        <title>Mesobaculum littorinae gen. nov., sp. nov., isolated from Littorina scabra that represents a novel genus of the order Rhodobacteraceae.</title>
        <authorList>
            <person name="Li F."/>
        </authorList>
    </citation>
    <scope>NUCLEOTIDE SEQUENCE [LARGE SCALE GENOMIC DNA]</scope>
    <source>
        <strain evidence="3 4">M0103</strain>
    </source>
</reference>
<dbReference type="RefSeq" id="WP_127905701.1">
    <property type="nucleotide sequence ID" value="NZ_RQXX01000002.1"/>
</dbReference>
<dbReference type="AlphaFoldDB" id="A0A438AIJ8"/>
<evidence type="ECO:0000256" key="2">
    <source>
        <dbReference type="ARBA" id="ARBA00022679"/>
    </source>
</evidence>
<dbReference type="EMBL" id="RQXX01000002">
    <property type="protein sequence ID" value="RVV98468.1"/>
    <property type="molecule type" value="Genomic_DNA"/>
</dbReference>
<organism evidence="3 4">
    <name type="scientific">Mesobaculum littorinae</name>
    <dbReference type="NCBI Taxonomy" id="2486419"/>
    <lineage>
        <taxon>Bacteria</taxon>
        <taxon>Pseudomonadati</taxon>
        <taxon>Pseudomonadota</taxon>
        <taxon>Alphaproteobacteria</taxon>
        <taxon>Rhodobacterales</taxon>
        <taxon>Roseobacteraceae</taxon>
        <taxon>Mesobaculum</taxon>
    </lineage>
</organism>
<keyword evidence="1" id="KW-0328">Glycosyltransferase</keyword>
<comment type="caution">
    <text evidence="3">The sequence shown here is derived from an EMBL/GenBank/DDBJ whole genome shotgun (WGS) entry which is preliminary data.</text>
</comment>
<dbReference type="GO" id="GO:0016757">
    <property type="term" value="F:glycosyltransferase activity"/>
    <property type="evidence" value="ECO:0007669"/>
    <property type="project" value="UniProtKB-KW"/>
</dbReference>
<keyword evidence="2 3" id="KW-0808">Transferase</keyword>
<evidence type="ECO:0000313" key="3">
    <source>
        <dbReference type="EMBL" id="RVV98468.1"/>
    </source>
</evidence>
<sequence>MKLAVLVTEFPKTTETFIQRDLMEFRRMGADLRIYHLTRWRHGQILHEFAAPLAAHARHVPLAGVQAARAALRHRGLAARLGATIARVQREDGRIAAKSLALTPAALAIGDELRAWGADHVHAEFAGHPATAAWIAHHVSGTPYSISCRAHDIFRSQRLLAEKFAAASAVRSVSDFARKFLVNRVPGVPDERIEVIHSSVDTARIRPLPAAPEGRFEILYVGSLQPRKGVPVLLDALDRMPRDADWRLTIAGDGPDRAALEAAARRFGPRVRFLGQQDFARVSELYRDAHVCVAPSIIGPGGRTEGIPNVMMEALAFARPAISTDVSGIPELIRDGDTGRLVPANDAAALAAALEDIRRDPVAARAMALRGRALVEAEYDLARNAARQYALFGAAARDGAVA</sequence>
<dbReference type="PANTHER" id="PTHR12526">
    <property type="entry name" value="GLYCOSYLTRANSFERASE"/>
    <property type="match status" value="1"/>
</dbReference>